<dbReference type="RefSeq" id="WP_074242089.1">
    <property type="nucleotide sequence ID" value="NZ_FSRA01000002.1"/>
</dbReference>
<dbReference type="EMBL" id="FSRA01000002">
    <property type="protein sequence ID" value="SIO49870.1"/>
    <property type="molecule type" value="Genomic_DNA"/>
</dbReference>
<evidence type="ECO:0000313" key="1">
    <source>
        <dbReference type="EMBL" id="SIO49870.1"/>
    </source>
</evidence>
<proteinExistence type="predicted"/>
<gene>
    <name evidence="1" type="ORF">SAMN04488055_4795</name>
</gene>
<accession>A0A1N6JZW3</accession>
<keyword evidence="2" id="KW-1185">Reference proteome</keyword>
<evidence type="ECO:0008006" key="3">
    <source>
        <dbReference type="Google" id="ProtNLM"/>
    </source>
</evidence>
<name>A0A1N6JZW3_9BACT</name>
<dbReference type="InterPro" id="IPR024510">
    <property type="entry name" value="DUF2589"/>
</dbReference>
<dbReference type="OrthoDB" id="671836at2"/>
<organism evidence="1 2">
    <name type="scientific">Chitinophaga niabensis</name>
    <dbReference type="NCBI Taxonomy" id="536979"/>
    <lineage>
        <taxon>Bacteria</taxon>
        <taxon>Pseudomonadati</taxon>
        <taxon>Bacteroidota</taxon>
        <taxon>Chitinophagia</taxon>
        <taxon>Chitinophagales</taxon>
        <taxon>Chitinophagaceae</taxon>
        <taxon>Chitinophaga</taxon>
    </lineage>
</organism>
<sequence>MPQKKEASASQPSLDQMTLQRMIAGPLQAMMDAQTASALAAVELVKKLSFTDYAQVATVDFSHYREGKKIELKVPLVSLVPVSCLRIAEVNINFNVKLTGIEKTAPNARSTGSSMKMSAGYQRQSGKEKTRASFHFTLEMKAVQDELPPELIQQINIPNP</sequence>
<dbReference type="STRING" id="536979.SAMN04488055_4795"/>
<dbReference type="Proteomes" id="UP000185003">
    <property type="component" value="Unassembled WGS sequence"/>
</dbReference>
<dbReference type="Pfam" id="PF11655">
    <property type="entry name" value="DUF2589"/>
    <property type="match status" value="1"/>
</dbReference>
<reference evidence="2" key="1">
    <citation type="submission" date="2016-11" db="EMBL/GenBank/DDBJ databases">
        <authorList>
            <person name="Varghese N."/>
            <person name="Submissions S."/>
        </authorList>
    </citation>
    <scope>NUCLEOTIDE SEQUENCE [LARGE SCALE GENOMIC DNA]</scope>
    <source>
        <strain evidence="2">DSM 24787</strain>
    </source>
</reference>
<dbReference type="AlphaFoldDB" id="A0A1N6JZW3"/>
<protein>
    <recommendedName>
        <fullName evidence="3">DUF2589 domain-containing protein</fullName>
    </recommendedName>
</protein>
<evidence type="ECO:0000313" key="2">
    <source>
        <dbReference type="Proteomes" id="UP000185003"/>
    </source>
</evidence>